<accession>A0A975CKZ4</accession>
<dbReference type="KEGG" id="pcea:J3359_09175"/>
<keyword evidence="2" id="KW-1185">Reference proteome</keyword>
<evidence type="ECO:0000313" key="2">
    <source>
        <dbReference type="Proteomes" id="UP000663920"/>
    </source>
</evidence>
<sequence>MKEELLKIIENESAIAALTKDLTTLNTSKTINCMKTKELLKILLQLYDKKKYRELNTISIRIGAIAVIEEMLLEKNDRRRSILDYYDVIKKTRVRFYLNIKNRDISKFETVDKIHPQYPCNLYETLTKDKKVNISNAKRKSKYLEAISKIILGSEWILENPLAYKSFKRIYNEVKDC</sequence>
<protein>
    <submittedName>
        <fullName evidence="1">Uncharacterized protein</fullName>
    </submittedName>
</protein>
<dbReference type="AlphaFoldDB" id="A0A975CKZ4"/>
<dbReference type="RefSeq" id="WP_208076626.1">
    <property type="nucleotide sequence ID" value="NZ_CP071869.1"/>
</dbReference>
<dbReference type="Proteomes" id="UP000663920">
    <property type="component" value="Chromosome"/>
</dbReference>
<name>A0A975CKZ4_9FLAO</name>
<evidence type="ECO:0000313" key="1">
    <source>
        <dbReference type="EMBL" id="QTE21022.1"/>
    </source>
</evidence>
<reference evidence="1 2" key="1">
    <citation type="submission" date="2021-03" db="EMBL/GenBank/DDBJ databases">
        <title>Complete genome of Polaribacter_sp.SM13.</title>
        <authorList>
            <person name="Jeong S.W."/>
            <person name="Bae J.W."/>
        </authorList>
    </citation>
    <scope>NUCLEOTIDE SEQUENCE [LARGE SCALE GENOMIC DNA]</scope>
    <source>
        <strain evidence="1 2">SM13</strain>
    </source>
</reference>
<dbReference type="EMBL" id="CP071869">
    <property type="protein sequence ID" value="QTE21022.1"/>
    <property type="molecule type" value="Genomic_DNA"/>
</dbReference>
<organism evidence="1 2">
    <name type="scientific">Polaribacter cellanae</name>
    <dbReference type="NCBI Taxonomy" id="2818493"/>
    <lineage>
        <taxon>Bacteria</taxon>
        <taxon>Pseudomonadati</taxon>
        <taxon>Bacteroidota</taxon>
        <taxon>Flavobacteriia</taxon>
        <taxon>Flavobacteriales</taxon>
        <taxon>Flavobacteriaceae</taxon>
    </lineage>
</organism>
<proteinExistence type="predicted"/>
<gene>
    <name evidence="1" type="ORF">J3359_09175</name>
</gene>